<name>A0ABT2RUJ1_9FIRM</name>
<dbReference type="EMBL" id="JAOQKC010000003">
    <property type="protein sequence ID" value="MCU6695983.1"/>
    <property type="molecule type" value="Genomic_DNA"/>
</dbReference>
<accession>A0ABT2RUJ1</accession>
<gene>
    <name evidence="1" type="ORF">OCV63_03610</name>
</gene>
<protein>
    <submittedName>
        <fullName evidence="1">SipW-dependent-type signal peptide-containing protein</fullName>
    </submittedName>
</protein>
<dbReference type="RefSeq" id="WP_158362060.1">
    <property type="nucleotide sequence ID" value="NZ_JAOQKC010000003.1"/>
</dbReference>
<dbReference type="InterPro" id="IPR023833">
    <property type="entry name" value="Signal_pept_SipW-depend-type"/>
</dbReference>
<sequence>MKARSKALLLALCAVLLVAVSVLGTMAYLTSKAQVITNTFTVGDINIELTETKPESRSAKIIPGVDIEKDPKVTVKANSEACWLFVKVEQTGTFVTDKVTYSVMTGTDGWKALPGVDGVYYREVGAVTTDTDFYVLTGNTAHPNGVVIVSDKLTKAEIDTITDGNQPKLTFTAYAVQKEGIDTAAAAWAKVNPTSGSN</sequence>
<dbReference type="Proteomes" id="UP001652461">
    <property type="component" value="Unassembled WGS sequence"/>
</dbReference>
<organism evidence="1 2">
    <name type="scientific">Laedolimicola ammoniilytica</name>
    <dbReference type="NCBI Taxonomy" id="2981771"/>
    <lineage>
        <taxon>Bacteria</taxon>
        <taxon>Bacillati</taxon>
        <taxon>Bacillota</taxon>
        <taxon>Clostridia</taxon>
        <taxon>Lachnospirales</taxon>
        <taxon>Lachnospiraceae</taxon>
        <taxon>Laedolimicola</taxon>
    </lineage>
</organism>
<keyword evidence="2" id="KW-1185">Reference proteome</keyword>
<dbReference type="NCBIfam" id="TIGR04088">
    <property type="entry name" value="cognate_SipW"/>
    <property type="match status" value="1"/>
</dbReference>
<comment type="caution">
    <text evidence="1">The sequence shown here is derived from an EMBL/GenBank/DDBJ whole genome shotgun (WGS) entry which is preliminary data.</text>
</comment>
<proteinExistence type="predicted"/>
<evidence type="ECO:0000313" key="2">
    <source>
        <dbReference type="Proteomes" id="UP001652461"/>
    </source>
</evidence>
<evidence type="ECO:0000313" key="1">
    <source>
        <dbReference type="EMBL" id="MCU6695983.1"/>
    </source>
</evidence>
<reference evidence="1 2" key="1">
    <citation type="journal article" date="2021" name="ISME Commun">
        <title>Automated analysis of genomic sequences facilitates high-throughput and comprehensive description of bacteria.</title>
        <authorList>
            <person name="Hitch T.C.A."/>
        </authorList>
    </citation>
    <scope>NUCLEOTIDE SEQUENCE [LARGE SCALE GENOMIC DNA]</scope>
    <source>
        <strain evidence="1 2">Sanger_04</strain>
    </source>
</reference>